<gene>
    <name evidence="2" type="ORF">HETSPECPRED_002798</name>
</gene>
<proteinExistence type="predicted"/>
<evidence type="ECO:0000256" key="1">
    <source>
        <dbReference type="SAM" id="MobiDB-lite"/>
    </source>
</evidence>
<evidence type="ECO:0000313" key="2">
    <source>
        <dbReference type="EMBL" id="CAF9916224.1"/>
    </source>
</evidence>
<organism evidence="2 3">
    <name type="scientific">Heterodermia speciosa</name>
    <dbReference type="NCBI Taxonomy" id="116794"/>
    <lineage>
        <taxon>Eukaryota</taxon>
        <taxon>Fungi</taxon>
        <taxon>Dikarya</taxon>
        <taxon>Ascomycota</taxon>
        <taxon>Pezizomycotina</taxon>
        <taxon>Lecanoromycetes</taxon>
        <taxon>OSLEUM clade</taxon>
        <taxon>Lecanoromycetidae</taxon>
        <taxon>Caliciales</taxon>
        <taxon>Physciaceae</taxon>
        <taxon>Heterodermia</taxon>
    </lineage>
</organism>
<feature type="region of interest" description="Disordered" evidence="1">
    <location>
        <begin position="144"/>
        <end position="163"/>
    </location>
</feature>
<comment type="caution">
    <text evidence="2">The sequence shown here is derived from an EMBL/GenBank/DDBJ whole genome shotgun (WGS) entry which is preliminary data.</text>
</comment>
<dbReference type="AlphaFoldDB" id="A0A8H3IJS8"/>
<protein>
    <submittedName>
        <fullName evidence="2">Uncharacterized protein</fullName>
    </submittedName>
</protein>
<feature type="compositionally biased region" description="Polar residues" evidence="1">
    <location>
        <begin position="7"/>
        <end position="25"/>
    </location>
</feature>
<sequence length="189" mass="21919">MDETDLESQNYARQQSNVRFSTDPNTEYEEHAFESANNRRKNEEYTVEPFSSYKNSASMPHPTDDYPNEICQNLNCWQTTPHQHSFEELQYLMNRAGSRLEHDSPKNEELVQKRQETKQIVKTLTKLRGSRGLDRLVENPGKFSRDLRGALPDKSELPPQATKEQSDIARLLLHRPLNGAFTLALRQKS</sequence>
<keyword evidence="3" id="KW-1185">Reference proteome</keyword>
<accession>A0A8H3IJS8</accession>
<dbReference type="OrthoDB" id="10619845at2759"/>
<reference evidence="2" key="1">
    <citation type="submission" date="2021-03" db="EMBL/GenBank/DDBJ databases">
        <authorList>
            <person name="Tagirdzhanova G."/>
        </authorList>
    </citation>
    <scope>NUCLEOTIDE SEQUENCE</scope>
</reference>
<feature type="compositionally biased region" description="Basic and acidic residues" evidence="1">
    <location>
        <begin position="144"/>
        <end position="156"/>
    </location>
</feature>
<name>A0A8H3IJS8_9LECA</name>
<dbReference type="Proteomes" id="UP000664521">
    <property type="component" value="Unassembled WGS sequence"/>
</dbReference>
<dbReference type="EMBL" id="CAJPDS010000017">
    <property type="protein sequence ID" value="CAF9916224.1"/>
    <property type="molecule type" value="Genomic_DNA"/>
</dbReference>
<evidence type="ECO:0000313" key="3">
    <source>
        <dbReference type="Proteomes" id="UP000664521"/>
    </source>
</evidence>
<feature type="region of interest" description="Disordered" evidence="1">
    <location>
        <begin position="1"/>
        <end position="59"/>
    </location>
</feature>